<proteinExistence type="predicted"/>
<evidence type="ECO:0000313" key="1">
    <source>
        <dbReference type="EMBL" id="KAJ4248369.1"/>
    </source>
</evidence>
<dbReference type="Proteomes" id="UP001152049">
    <property type="component" value="Unassembled WGS sequence"/>
</dbReference>
<keyword evidence="2" id="KW-1185">Reference proteome</keyword>
<sequence length="86" mass="9832">MDVIDDKQRDFLQSDLIVKDDSETDAIEWTEEEENKLVRNGNALTDNFFQDVGITQNQFNVGQQLLSLGIILLEVPPNTPFYRDSA</sequence>
<gene>
    <name evidence="1" type="ORF">NW762_012699</name>
</gene>
<comment type="caution">
    <text evidence="1">The sequence shown here is derived from an EMBL/GenBank/DDBJ whole genome shotgun (WGS) entry which is preliminary data.</text>
</comment>
<dbReference type="AlphaFoldDB" id="A0A9W8V9A9"/>
<reference evidence="1" key="1">
    <citation type="submission" date="2022-09" db="EMBL/GenBank/DDBJ databases">
        <title>Fusarium specimens isolated from Avocado Roots.</title>
        <authorList>
            <person name="Stajich J."/>
            <person name="Roper C."/>
            <person name="Heimlech-Rivalta G."/>
        </authorList>
    </citation>
    <scope>NUCLEOTIDE SEQUENCE</scope>
    <source>
        <strain evidence="1">CF00136</strain>
    </source>
</reference>
<dbReference type="EMBL" id="JAOQAZ010000036">
    <property type="protein sequence ID" value="KAJ4248369.1"/>
    <property type="molecule type" value="Genomic_DNA"/>
</dbReference>
<accession>A0A9W8V9A9</accession>
<evidence type="ECO:0000313" key="2">
    <source>
        <dbReference type="Proteomes" id="UP001152049"/>
    </source>
</evidence>
<name>A0A9W8V9A9_9HYPO</name>
<organism evidence="1 2">
    <name type="scientific">Fusarium torreyae</name>
    <dbReference type="NCBI Taxonomy" id="1237075"/>
    <lineage>
        <taxon>Eukaryota</taxon>
        <taxon>Fungi</taxon>
        <taxon>Dikarya</taxon>
        <taxon>Ascomycota</taxon>
        <taxon>Pezizomycotina</taxon>
        <taxon>Sordariomycetes</taxon>
        <taxon>Hypocreomycetidae</taxon>
        <taxon>Hypocreales</taxon>
        <taxon>Nectriaceae</taxon>
        <taxon>Fusarium</taxon>
    </lineage>
</organism>
<protein>
    <submittedName>
        <fullName evidence="1">Uncharacterized protein</fullName>
    </submittedName>
</protein>